<proteinExistence type="predicted"/>
<sequence>MMELIQHHLNRAQQRMKVQADKLHFEQEFAIGDHVYSGSNLTCRLLWLPVPVINFPLDTSGHFGFWSALVKLLIIKICLILL</sequence>
<dbReference type="AlphaFoldDB" id="A0A0A9FZW4"/>
<accession>A0A0A9FZW4</accession>
<name>A0A0A9FZW4_ARUDO</name>
<dbReference type="EMBL" id="GBRH01180089">
    <property type="protein sequence ID" value="JAE17807.1"/>
    <property type="molecule type" value="Transcribed_RNA"/>
</dbReference>
<protein>
    <submittedName>
        <fullName evidence="1">Uncharacterized protein</fullName>
    </submittedName>
</protein>
<reference evidence="1" key="1">
    <citation type="submission" date="2014-09" db="EMBL/GenBank/DDBJ databases">
        <authorList>
            <person name="Magalhaes I.L.F."/>
            <person name="Oliveira U."/>
            <person name="Santos F.R."/>
            <person name="Vidigal T.H.D.A."/>
            <person name="Brescovit A.D."/>
            <person name="Santos A.J."/>
        </authorList>
    </citation>
    <scope>NUCLEOTIDE SEQUENCE</scope>
    <source>
        <tissue evidence="1">Shoot tissue taken approximately 20 cm above the soil surface</tissue>
    </source>
</reference>
<evidence type="ECO:0000313" key="1">
    <source>
        <dbReference type="EMBL" id="JAE17807.1"/>
    </source>
</evidence>
<reference evidence="1" key="2">
    <citation type="journal article" date="2015" name="Data Brief">
        <title>Shoot transcriptome of the giant reed, Arundo donax.</title>
        <authorList>
            <person name="Barrero R.A."/>
            <person name="Guerrero F.D."/>
            <person name="Moolhuijzen P."/>
            <person name="Goolsby J.A."/>
            <person name="Tidwell J."/>
            <person name="Bellgard S.E."/>
            <person name="Bellgard M.I."/>
        </authorList>
    </citation>
    <scope>NUCLEOTIDE SEQUENCE</scope>
    <source>
        <tissue evidence="1">Shoot tissue taken approximately 20 cm above the soil surface</tissue>
    </source>
</reference>
<organism evidence="1">
    <name type="scientific">Arundo donax</name>
    <name type="common">Giant reed</name>
    <name type="synonym">Donax arundinaceus</name>
    <dbReference type="NCBI Taxonomy" id="35708"/>
    <lineage>
        <taxon>Eukaryota</taxon>
        <taxon>Viridiplantae</taxon>
        <taxon>Streptophyta</taxon>
        <taxon>Embryophyta</taxon>
        <taxon>Tracheophyta</taxon>
        <taxon>Spermatophyta</taxon>
        <taxon>Magnoliopsida</taxon>
        <taxon>Liliopsida</taxon>
        <taxon>Poales</taxon>
        <taxon>Poaceae</taxon>
        <taxon>PACMAD clade</taxon>
        <taxon>Arundinoideae</taxon>
        <taxon>Arundineae</taxon>
        <taxon>Arundo</taxon>
    </lineage>
</organism>